<dbReference type="GO" id="GO:0003677">
    <property type="term" value="F:DNA binding"/>
    <property type="evidence" value="ECO:0007669"/>
    <property type="project" value="UniProtKB-KW"/>
</dbReference>
<evidence type="ECO:0000256" key="3">
    <source>
        <dbReference type="ARBA" id="ARBA00023125"/>
    </source>
</evidence>
<keyword evidence="2" id="KW-0680">Restriction system</keyword>
<evidence type="ECO:0000259" key="4">
    <source>
        <dbReference type="Pfam" id="PF01420"/>
    </source>
</evidence>
<evidence type="ECO:0000313" key="5">
    <source>
        <dbReference type="EMBL" id="KMZ96266.1"/>
    </source>
</evidence>
<dbReference type="Gene3D" id="3.90.220.20">
    <property type="entry name" value="DNA methylase specificity domains"/>
    <property type="match status" value="1"/>
</dbReference>
<comment type="similarity">
    <text evidence="1">Belongs to the type-I restriction system S methylase family.</text>
</comment>
<reference evidence="5 6" key="1">
    <citation type="submission" date="2011-09" db="EMBL/GenBank/DDBJ databases">
        <title>The Genome Sequence of Plasmodium vivax North Korean.</title>
        <authorList>
            <consortium name="The Broad Institute Genome Sequencing Platform"/>
            <consortium name="The Broad Institute Genome Sequencing Center for Infectious Disease"/>
            <person name="Neafsey D."/>
            <person name="Carlton J."/>
            <person name="Barnwell J."/>
            <person name="Collins W."/>
            <person name="Escalante A."/>
            <person name="Mullikin J."/>
            <person name="Saul A."/>
            <person name="Guigo R."/>
            <person name="Camara F."/>
            <person name="Young S.K."/>
            <person name="Zeng Q."/>
            <person name="Gargeya S."/>
            <person name="Fitzgerald M."/>
            <person name="Haas B."/>
            <person name="Abouelleil A."/>
            <person name="Alvarado L."/>
            <person name="Arachchi H.M."/>
            <person name="Berlin A."/>
            <person name="Brown A."/>
            <person name="Chapman S.B."/>
            <person name="Chen Z."/>
            <person name="Dunbar C."/>
            <person name="Freedman E."/>
            <person name="Gearin G."/>
            <person name="Gellesch M."/>
            <person name="Goldberg J."/>
            <person name="Griggs A."/>
            <person name="Gujja S."/>
            <person name="Heiman D."/>
            <person name="Howarth C."/>
            <person name="Larson L."/>
            <person name="Lui A."/>
            <person name="MacDonald P.J.P."/>
            <person name="Montmayeur A."/>
            <person name="Murphy C."/>
            <person name="Neiman D."/>
            <person name="Pearson M."/>
            <person name="Priest M."/>
            <person name="Roberts A."/>
            <person name="Saif S."/>
            <person name="Shea T."/>
            <person name="Shenoy N."/>
            <person name="Sisk P."/>
            <person name="Stolte C."/>
            <person name="Sykes S."/>
            <person name="Wortman J."/>
            <person name="Nusbaum C."/>
            <person name="Birren B."/>
        </authorList>
    </citation>
    <scope>NUCLEOTIDE SEQUENCE [LARGE SCALE GENOMIC DNA]</scope>
    <source>
        <strain evidence="5 6">North Korean</strain>
    </source>
</reference>
<accession>A0A0J9TM71</accession>
<evidence type="ECO:0000256" key="1">
    <source>
        <dbReference type="ARBA" id="ARBA00010923"/>
    </source>
</evidence>
<dbReference type="EMBL" id="KQ235637">
    <property type="protein sequence ID" value="KMZ96266.1"/>
    <property type="molecule type" value="Genomic_DNA"/>
</dbReference>
<dbReference type="InterPro" id="IPR051212">
    <property type="entry name" value="Type-I_RE_S_subunit"/>
</dbReference>
<name>A0A0J9TM71_PLAVI</name>
<feature type="domain" description="Type I restriction modification DNA specificity" evidence="4">
    <location>
        <begin position="2"/>
        <end position="66"/>
    </location>
</feature>
<dbReference type="SUPFAM" id="SSF116734">
    <property type="entry name" value="DNA methylase specificity domain"/>
    <property type="match status" value="1"/>
</dbReference>
<proteinExistence type="inferred from homology"/>
<evidence type="ECO:0000256" key="2">
    <source>
        <dbReference type="ARBA" id="ARBA00022747"/>
    </source>
</evidence>
<dbReference type="AlphaFoldDB" id="A0A0J9TM71"/>
<dbReference type="PANTHER" id="PTHR43140">
    <property type="entry name" value="TYPE-1 RESTRICTION ENZYME ECOKI SPECIFICITY PROTEIN"/>
    <property type="match status" value="1"/>
</dbReference>
<evidence type="ECO:0000313" key="6">
    <source>
        <dbReference type="Proteomes" id="UP000053239"/>
    </source>
</evidence>
<dbReference type="InterPro" id="IPR000055">
    <property type="entry name" value="Restrct_endonuc_typeI_TRD"/>
</dbReference>
<gene>
    <name evidence="5" type="ORF">PVNG_02404</name>
</gene>
<dbReference type="InterPro" id="IPR044946">
    <property type="entry name" value="Restrct_endonuc_typeI_TRD_sf"/>
</dbReference>
<dbReference type="GO" id="GO:0009307">
    <property type="term" value="P:DNA restriction-modification system"/>
    <property type="evidence" value="ECO:0007669"/>
    <property type="project" value="UniProtKB-KW"/>
</dbReference>
<dbReference type="Proteomes" id="UP000053239">
    <property type="component" value="Unassembled WGS sequence"/>
</dbReference>
<protein>
    <recommendedName>
        <fullName evidence="4">Type I restriction modification DNA specificity domain-containing protein</fullName>
    </recommendedName>
</protein>
<sequence length="91" mass="10838">MYYYFLNCSKEIIHKLKKGGVISHIYKSDLKKLKVKLPSLEIQKEIVKILDKFSSKLGIIDTLKEEKRMRDLQYQYYRNLLTTSPKPINDN</sequence>
<organism evidence="5 6">
    <name type="scientific">Plasmodium vivax North Korean</name>
    <dbReference type="NCBI Taxonomy" id="1035514"/>
    <lineage>
        <taxon>Eukaryota</taxon>
        <taxon>Sar</taxon>
        <taxon>Alveolata</taxon>
        <taxon>Apicomplexa</taxon>
        <taxon>Aconoidasida</taxon>
        <taxon>Haemosporida</taxon>
        <taxon>Plasmodiidae</taxon>
        <taxon>Plasmodium</taxon>
        <taxon>Plasmodium (Plasmodium)</taxon>
    </lineage>
</organism>
<keyword evidence="3" id="KW-0238">DNA-binding</keyword>
<dbReference type="PANTHER" id="PTHR43140:SF1">
    <property type="entry name" value="TYPE I RESTRICTION ENZYME ECOKI SPECIFICITY SUBUNIT"/>
    <property type="match status" value="1"/>
</dbReference>
<dbReference type="Pfam" id="PF01420">
    <property type="entry name" value="Methylase_S"/>
    <property type="match status" value="1"/>
</dbReference>